<evidence type="ECO:0000256" key="4">
    <source>
        <dbReference type="ARBA" id="ARBA00022692"/>
    </source>
</evidence>
<feature type="transmembrane region" description="Helical" evidence="8">
    <location>
        <begin position="38"/>
        <end position="58"/>
    </location>
</feature>
<dbReference type="InterPro" id="IPR009011">
    <property type="entry name" value="Man6P_isomerase_rcpt-bd_dom_sf"/>
</dbReference>
<reference evidence="9" key="1">
    <citation type="submission" date="2020-12" db="EMBL/GenBank/DDBJ databases">
        <title>Metabolic potential, ecology and presence of endohyphal bacteria is reflected in genomic diversity of Mucoromycotina.</title>
        <authorList>
            <person name="Muszewska A."/>
            <person name="Okrasinska A."/>
            <person name="Steczkiewicz K."/>
            <person name="Drgas O."/>
            <person name="Orlowska M."/>
            <person name="Perlinska-Lenart U."/>
            <person name="Aleksandrzak-Piekarczyk T."/>
            <person name="Szatraj K."/>
            <person name="Zielenkiewicz U."/>
            <person name="Pilsyk S."/>
            <person name="Malc E."/>
            <person name="Mieczkowski P."/>
            <person name="Kruszewska J.S."/>
            <person name="Biernat P."/>
            <person name="Pawlowska J."/>
        </authorList>
    </citation>
    <scope>NUCLEOTIDE SEQUENCE</scope>
    <source>
        <strain evidence="9">WA0000017839</strain>
    </source>
</reference>
<organism evidence="9 10">
    <name type="scientific">Mucor saturninus</name>
    <dbReference type="NCBI Taxonomy" id="64648"/>
    <lineage>
        <taxon>Eukaryota</taxon>
        <taxon>Fungi</taxon>
        <taxon>Fungi incertae sedis</taxon>
        <taxon>Mucoromycota</taxon>
        <taxon>Mucoromycotina</taxon>
        <taxon>Mucoromycetes</taxon>
        <taxon>Mucorales</taxon>
        <taxon>Mucorineae</taxon>
        <taxon>Mucoraceae</taxon>
        <taxon>Mucor</taxon>
    </lineage>
</organism>
<comment type="subcellular location">
    <subcellularLocation>
        <location evidence="1">Membrane</location>
        <topology evidence="1">Multi-pass membrane protein</topology>
    </subcellularLocation>
    <subcellularLocation>
        <location evidence="2">Membrane</location>
        <topology evidence="2">Single-pass membrane protein</topology>
    </subcellularLocation>
</comment>
<dbReference type="InterPro" id="IPR005045">
    <property type="entry name" value="CDC50/LEM3_fam"/>
</dbReference>
<dbReference type="PANTHER" id="PTHR10926">
    <property type="entry name" value="CELL CYCLE CONTROL PROTEIN 50"/>
    <property type="match status" value="1"/>
</dbReference>
<name>A0A8H7RG01_9FUNG</name>
<sequence>MAKEQDSELVQKSKKPVDGAFRQQRLPAWQPVMTPRSVLPTLFLIGILFCPTGGLLWWNSNKVDQIMINYSYCQQYTSPVYLEPKLYDYQIADASYDFSSMQAPVYSYSNATDFLDPEWKNPNRLQIPRCTIDFTVPTTMKGPVFMYYRLTNFYQNHRQYIKNFDFDQFLGERVGSATLRTNCDPLAYSSDDTASNLTSVDATGTYEMTTKGIAWPTDKQKYGPTKYQISEIVPPPNWALRYPNGQYTEEFPPPDLSTQDRFMVWMHVAALPDFRKIWARNDDQDLPAGRWRVSIDMNFDTLQYGGTKWLVLSTTTALGGRNPYLGIAFMSIGALCIVLGILFTLRHLIKPRKLGDESYLSWNQPGGGLPSNSRALALQSYCQAGYKPIENKDLQLDLTPLNREFVVYQNESTPPTTLSIVTQLNLCEALPIPDEKDNTDICTKGALICRKTVYAKKLKDDKETEFVAIVQNIAVDVEDKLKPEFKPIDAEADATKSGYQYVLTLNGGTFNKHDQSASITLECDESQSRSDKAKNPVVVSYNNNVLNLQWKTVFACAIKAGEKVPDHKDDKNGDDKKKEEESKGMSGMGIFFTIVLVLAAVYFIGGAFYNFKVYNARGRDLIPHLEFWLDLPYLIRDLFAHVVDSVMSRRPGSGGYVAV</sequence>
<dbReference type="GO" id="GO:0005794">
    <property type="term" value="C:Golgi apparatus"/>
    <property type="evidence" value="ECO:0007669"/>
    <property type="project" value="TreeGrafter"/>
</dbReference>
<keyword evidence="6 8" id="KW-1133">Transmembrane helix</keyword>
<comment type="similarity">
    <text evidence="3">Belongs to the CDC50/LEM3 family.</text>
</comment>
<evidence type="ECO:0000256" key="5">
    <source>
        <dbReference type="ARBA" id="ARBA00022729"/>
    </source>
</evidence>
<dbReference type="Proteomes" id="UP000603453">
    <property type="component" value="Unassembled WGS sequence"/>
</dbReference>
<keyword evidence="7 8" id="KW-0472">Membrane</keyword>
<dbReference type="Pfam" id="PF03381">
    <property type="entry name" value="CDC50"/>
    <property type="match status" value="1"/>
</dbReference>
<evidence type="ECO:0000256" key="1">
    <source>
        <dbReference type="ARBA" id="ARBA00004141"/>
    </source>
</evidence>
<evidence type="ECO:0000313" key="9">
    <source>
        <dbReference type="EMBL" id="KAG2210289.1"/>
    </source>
</evidence>
<dbReference type="Pfam" id="PF09451">
    <property type="entry name" value="ATG27"/>
    <property type="match status" value="1"/>
</dbReference>
<feature type="transmembrane region" description="Helical" evidence="8">
    <location>
        <begin position="324"/>
        <end position="345"/>
    </location>
</feature>
<dbReference type="GO" id="GO:0005886">
    <property type="term" value="C:plasma membrane"/>
    <property type="evidence" value="ECO:0007669"/>
    <property type="project" value="TreeGrafter"/>
</dbReference>
<dbReference type="OrthoDB" id="340608at2759"/>
<evidence type="ECO:0000256" key="8">
    <source>
        <dbReference type="SAM" id="Phobius"/>
    </source>
</evidence>
<dbReference type="PANTHER" id="PTHR10926:SF0">
    <property type="entry name" value="CDC50, ISOFORM A"/>
    <property type="match status" value="1"/>
</dbReference>
<dbReference type="SUPFAM" id="SSF50911">
    <property type="entry name" value="Mannose 6-phosphate receptor domain"/>
    <property type="match status" value="1"/>
</dbReference>
<evidence type="ECO:0000256" key="3">
    <source>
        <dbReference type="ARBA" id="ARBA00009457"/>
    </source>
</evidence>
<evidence type="ECO:0000256" key="2">
    <source>
        <dbReference type="ARBA" id="ARBA00004167"/>
    </source>
</evidence>
<evidence type="ECO:0008006" key="11">
    <source>
        <dbReference type="Google" id="ProtNLM"/>
    </source>
</evidence>
<evidence type="ECO:0000313" key="10">
    <source>
        <dbReference type="Proteomes" id="UP000603453"/>
    </source>
</evidence>
<accession>A0A8H7RG01</accession>
<keyword evidence="4 8" id="KW-0812">Transmembrane</keyword>
<evidence type="ECO:0000256" key="6">
    <source>
        <dbReference type="ARBA" id="ARBA00022989"/>
    </source>
</evidence>
<dbReference type="GO" id="GO:0005783">
    <property type="term" value="C:endoplasmic reticulum"/>
    <property type="evidence" value="ECO:0007669"/>
    <property type="project" value="TreeGrafter"/>
</dbReference>
<dbReference type="Gene3D" id="2.70.130.10">
    <property type="entry name" value="Mannose-6-phosphate receptor binding domain"/>
    <property type="match status" value="1"/>
</dbReference>
<keyword evidence="10" id="KW-1185">Reference proteome</keyword>
<protein>
    <recommendedName>
        <fullName evidence="11">Autophagy-related protein 27</fullName>
    </recommendedName>
</protein>
<evidence type="ECO:0000256" key="7">
    <source>
        <dbReference type="ARBA" id="ARBA00023136"/>
    </source>
</evidence>
<feature type="transmembrane region" description="Helical" evidence="8">
    <location>
        <begin position="586"/>
        <end position="609"/>
    </location>
</feature>
<gene>
    <name evidence="9" type="ORF">INT47_003274</name>
</gene>
<proteinExistence type="inferred from homology"/>
<dbReference type="InterPro" id="IPR018939">
    <property type="entry name" value="Autophagy-rel_prot_27"/>
</dbReference>
<keyword evidence="5" id="KW-0732">Signal</keyword>
<dbReference type="EMBL" id="JAEPRD010000012">
    <property type="protein sequence ID" value="KAG2210289.1"/>
    <property type="molecule type" value="Genomic_DNA"/>
</dbReference>
<dbReference type="AlphaFoldDB" id="A0A8H7RG01"/>
<comment type="caution">
    <text evidence="9">The sequence shown here is derived from an EMBL/GenBank/DDBJ whole genome shotgun (WGS) entry which is preliminary data.</text>
</comment>